<evidence type="ECO:0000313" key="10">
    <source>
        <dbReference type="Proteomes" id="UP000270678"/>
    </source>
</evidence>
<proteinExistence type="predicted"/>
<organism evidence="9 10">
    <name type="scientific">Paenibacillus lutimineralis</name>
    <dbReference type="NCBI Taxonomy" id="2707005"/>
    <lineage>
        <taxon>Bacteria</taxon>
        <taxon>Bacillati</taxon>
        <taxon>Bacillota</taxon>
        <taxon>Bacilli</taxon>
        <taxon>Bacillales</taxon>
        <taxon>Paenibacillaceae</taxon>
        <taxon>Paenibacillus</taxon>
    </lineage>
</organism>
<keyword evidence="3" id="KW-0597">Phosphoprotein</keyword>
<dbReference type="Gene3D" id="3.30.565.10">
    <property type="entry name" value="Histidine kinase-like ATPase, C-terminal domain"/>
    <property type="match status" value="1"/>
</dbReference>
<dbReference type="Gene3D" id="6.10.340.10">
    <property type="match status" value="1"/>
</dbReference>
<keyword evidence="2" id="KW-1003">Cell membrane</keyword>
<dbReference type="Pfam" id="PF06580">
    <property type="entry name" value="His_kinase"/>
    <property type="match status" value="1"/>
</dbReference>
<feature type="transmembrane region" description="Helical" evidence="7">
    <location>
        <begin position="284"/>
        <end position="306"/>
    </location>
</feature>
<evidence type="ECO:0000256" key="2">
    <source>
        <dbReference type="ARBA" id="ARBA00022475"/>
    </source>
</evidence>
<keyword evidence="6 7" id="KW-0472">Membrane</keyword>
<keyword evidence="10" id="KW-1185">Reference proteome</keyword>
<evidence type="ECO:0000256" key="6">
    <source>
        <dbReference type="ARBA" id="ARBA00023136"/>
    </source>
</evidence>
<dbReference type="InterPro" id="IPR010559">
    <property type="entry name" value="Sig_transdc_His_kin_internal"/>
</dbReference>
<dbReference type="InterPro" id="IPR036890">
    <property type="entry name" value="HATPase_C_sf"/>
</dbReference>
<evidence type="ECO:0000256" key="4">
    <source>
        <dbReference type="ARBA" id="ARBA00022679"/>
    </source>
</evidence>
<dbReference type="InterPro" id="IPR003660">
    <property type="entry name" value="HAMP_dom"/>
</dbReference>
<dbReference type="Pfam" id="PF02518">
    <property type="entry name" value="HATPase_c"/>
    <property type="match status" value="1"/>
</dbReference>
<dbReference type="EMBL" id="CP034346">
    <property type="protein sequence ID" value="AZS14394.1"/>
    <property type="molecule type" value="Genomic_DNA"/>
</dbReference>
<accession>A0A3S9UVN8</accession>
<evidence type="ECO:0000256" key="3">
    <source>
        <dbReference type="ARBA" id="ARBA00022553"/>
    </source>
</evidence>
<evidence type="ECO:0000256" key="7">
    <source>
        <dbReference type="SAM" id="Phobius"/>
    </source>
</evidence>
<gene>
    <name evidence="9" type="ORF">EI981_07955</name>
</gene>
<dbReference type="Proteomes" id="UP000270678">
    <property type="component" value="Chromosome"/>
</dbReference>
<keyword evidence="5 9" id="KW-0418">Kinase</keyword>
<comment type="subcellular location">
    <subcellularLocation>
        <location evidence="1">Cell membrane</location>
        <topology evidence="1">Multi-pass membrane protein</topology>
    </subcellularLocation>
</comment>
<dbReference type="SUPFAM" id="SSF55874">
    <property type="entry name" value="ATPase domain of HSP90 chaperone/DNA topoisomerase II/histidine kinase"/>
    <property type="match status" value="1"/>
</dbReference>
<reference evidence="10" key="1">
    <citation type="submission" date="2018-12" db="EMBL/GenBank/DDBJ databases">
        <title>Complete genome sequence of Paenibacillus sp. MBLB1234.</title>
        <authorList>
            <person name="Nam Y.-D."/>
            <person name="Kang J."/>
            <person name="Chung W.-H."/>
            <person name="Park Y.S."/>
        </authorList>
    </citation>
    <scope>NUCLEOTIDE SEQUENCE [LARGE SCALE GENOMIC DNA]</scope>
    <source>
        <strain evidence="10">MBLB1234</strain>
    </source>
</reference>
<keyword evidence="7" id="KW-0812">Transmembrane</keyword>
<dbReference type="GO" id="GO:0005886">
    <property type="term" value="C:plasma membrane"/>
    <property type="evidence" value="ECO:0007669"/>
    <property type="project" value="UniProtKB-SubCell"/>
</dbReference>
<keyword evidence="4" id="KW-0808">Transferase</keyword>
<keyword evidence="7" id="KW-1133">Transmembrane helix</keyword>
<dbReference type="GO" id="GO:0000155">
    <property type="term" value="F:phosphorelay sensor kinase activity"/>
    <property type="evidence" value="ECO:0007669"/>
    <property type="project" value="InterPro"/>
</dbReference>
<evidence type="ECO:0000259" key="8">
    <source>
        <dbReference type="PROSITE" id="PS50885"/>
    </source>
</evidence>
<dbReference type="SUPFAM" id="SSF158472">
    <property type="entry name" value="HAMP domain-like"/>
    <property type="match status" value="1"/>
</dbReference>
<evidence type="ECO:0000256" key="5">
    <source>
        <dbReference type="ARBA" id="ARBA00022777"/>
    </source>
</evidence>
<dbReference type="CDD" id="cd06225">
    <property type="entry name" value="HAMP"/>
    <property type="match status" value="1"/>
</dbReference>
<name>A0A3S9UVN8_9BACL</name>
<dbReference type="InterPro" id="IPR050640">
    <property type="entry name" value="Bact_2-comp_sensor_kinase"/>
</dbReference>
<dbReference type="InterPro" id="IPR003594">
    <property type="entry name" value="HATPase_dom"/>
</dbReference>
<sequence>MMKWLKGSLFRKILIIMLCVAILPFLLASLLAYRTISSSMKQQVIDLNQNAMEIISNNLKIYFDDLNMLTSSFYVDPQLMSYFRSTETSPLQKLYIYNKVNTMYISRSEFHGVQYISKTKNLTFTSSDVNNNDIKKMLGDYDEIKGEATVYSVKNLGGKQVLLIQKNLVDYPGSAVLGTINIYVGLSEIDKLIHTQLLQDSAYFLLINQQDQFLYSSLEQTSGVQHLQSKMINGKGSFEGEMNGKKGVFIYLKNANDNLPFTLVKYVSDSVINESAYKTMSQSVVILLIAIILVVVLAVILSYFIILPIKRLLRSMVRVEQGHFDIKRESQRTDELGILENRFYTMVQNLDEFMNREYRYRLELSTAQLKMLQAQINPHFLYNTMQYIGTVALKMKAYEVSDKIAELGSILRYSMDFRSDVVMLSMEIHHIEDYMSIQLGRFKNKLTFDMACPPEAASIEVPKMLLQPLIENSIVHGIEQGRGYGSIRLEIELSPQEESENKALLIRVIDNGKGIPAEKIAEIRSDYLENKLHYGQNGIGLINVLQRLRLRYGSDFSWEVTSVPYEATMIALNIGLDQAEERKDPK</sequence>
<dbReference type="KEGG" id="plut:EI981_07955"/>
<dbReference type="PANTHER" id="PTHR34220">
    <property type="entry name" value="SENSOR HISTIDINE KINASE YPDA"/>
    <property type="match status" value="1"/>
</dbReference>
<dbReference type="PROSITE" id="PS50885">
    <property type="entry name" value="HAMP"/>
    <property type="match status" value="1"/>
</dbReference>
<dbReference type="Pfam" id="PF00672">
    <property type="entry name" value="HAMP"/>
    <property type="match status" value="1"/>
</dbReference>
<dbReference type="AlphaFoldDB" id="A0A3S9UVN8"/>
<feature type="domain" description="HAMP" evidence="8">
    <location>
        <begin position="303"/>
        <end position="355"/>
    </location>
</feature>
<dbReference type="OrthoDB" id="9776552at2"/>
<evidence type="ECO:0000256" key="1">
    <source>
        <dbReference type="ARBA" id="ARBA00004651"/>
    </source>
</evidence>
<protein>
    <submittedName>
        <fullName evidence="9">Sensor histidine kinase</fullName>
    </submittedName>
</protein>
<evidence type="ECO:0000313" key="9">
    <source>
        <dbReference type="EMBL" id="AZS14394.1"/>
    </source>
</evidence>
<dbReference type="PANTHER" id="PTHR34220:SF7">
    <property type="entry name" value="SENSOR HISTIDINE KINASE YPDA"/>
    <property type="match status" value="1"/>
</dbReference>